<dbReference type="Proteomes" id="UP000061362">
    <property type="component" value="Chromosome"/>
</dbReference>
<dbReference type="GO" id="GO:0015990">
    <property type="term" value="P:electron transport coupled proton transport"/>
    <property type="evidence" value="ECO:0007669"/>
    <property type="project" value="TreeGrafter"/>
</dbReference>
<protein>
    <submittedName>
        <fullName evidence="4 5">Cytochrome C oxidase</fullName>
    </submittedName>
</protein>
<evidence type="ECO:0000256" key="1">
    <source>
        <dbReference type="SAM" id="MobiDB-lite"/>
    </source>
</evidence>
<dbReference type="EMBL" id="CP012174">
    <property type="protein sequence ID" value="AKV78110.1"/>
    <property type="molecule type" value="Genomic_DNA"/>
</dbReference>
<feature type="transmembrane region" description="Helical" evidence="2">
    <location>
        <begin position="261"/>
        <end position="281"/>
    </location>
</feature>
<dbReference type="Gene3D" id="1.20.210.10">
    <property type="entry name" value="Cytochrome c oxidase-like, subunit I domain"/>
    <property type="match status" value="1"/>
</dbReference>
<feature type="transmembrane region" description="Helical" evidence="2">
    <location>
        <begin position="323"/>
        <end position="346"/>
    </location>
</feature>
<dbReference type="GO" id="GO:0004129">
    <property type="term" value="F:cytochrome-c oxidase activity"/>
    <property type="evidence" value="ECO:0007669"/>
    <property type="project" value="InterPro"/>
</dbReference>
<dbReference type="CDD" id="cd00919">
    <property type="entry name" value="Heme_Cu_Oxidase_I"/>
    <property type="match status" value="1"/>
</dbReference>
<reference evidence="9 11" key="3">
    <citation type="submission" date="2015-07" db="EMBL/GenBank/DDBJ databases">
        <title>Physiological, transcriptional responses and genome re-sequencing of acid resistant extremely thermoacidophilic Metallosphaera sedula SARC-M1.</title>
        <authorList>
            <person name="Ai C."/>
            <person name="McCarthy S."/>
            <person name="Eckrich V."/>
            <person name="Rudrappa D."/>
            <person name="Qiu G."/>
            <person name="Blum P."/>
        </authorList>
    </citation>
    <scope>NUCLEOTIDE SEQUENCE [LARGE SCALE GENOMIC DNA]</scope>
    <source>
        <strain evidence="9 11">SARC-M1</strain>
    </source>
</reference>
<dbReference type="Proteomes" id="UP000029084">
    <property type="component" value="Chromosome"/>
</dbReference>
<accession>A0A088E2K0</accession>
<reference evidence="12 13" key="2">
    <citation type="journal article" date="2015" name="Genome Announc.">
        <title>Complete Genome Sequences of Evolved Arsenate-Resistant Metallosphaera sedula Strains.</title>
        <authorList>
            <person name="Ai C."/>
            <person name="McCarthy S."/>
            <person name="Schackwitz W."/>
            <person name="Martin J."/>
            <person name="Lipzen A."/>
            <person name="Blum P."/>
        </authorList>
    </citation>
    <scope>NUCLEOTIDE SEQUENCE [LARGE SCALE GENOMIC DNA]</scope>
    <source>
        <strain evidence="7 13">ARS120-1</strain>
        <strain evidence="8 12">ARS120-2</strain>
        <strain evidence="5 15">ARS50-1</strain>
        <strain evidence="6 14">ARS50-2</strain>
    </source>
</reference>
<dbReference type="InterPro" id="IPR036927">
    <property type="entry name" value="Cyt_c_oxase-like_su1_sf"/>
</dbReference>
<feature type="transmembrane region" description="Helical" evidence="2">
    <location>
        <begin position="358"/>
        <end position="375"/>
    </location>
</feature>
<feature type="transmembrane region" description="Helical" evidence="2">
    <location>
        <begin position="395"/>
        <end position="417"/>
    </location>
</feature>
<dbReference type="GeneID" id="5103647"/>
<evidence type="ECO:0000259" key="3">
    <source>
        <dbReference type="PROSITE" id="PS50855"/>
    </source>
</evidence>
<organism evidence="4 10">
    <name type="scientific">Metallosphaera sedula</name>
    <dbReference type="NCBI Taxonomy" id="43687"/>
    <lineage>
        <taxon>Archaea</taxon>
        <taxon>Thermoproteota</taxon>
        <taxon>Thermoprotei</taxon>
        <taxon>Sulfolobales</taxon>
        <taxon>Sulfolobaceae</taxon>
        <taxon>Metallosphaera</taxon>
    </lineage>
</organism>
<evidence type="ECO:0000313" key="14">
    <source>
        <dbReference type="Proteomes" id="UP000062475"/>
    </source>
</evidence>
<dbReference type="OrthoDB" id="33297at2157"/>
<dbReference type="PROSITE" id="PS50855">
    <property type="entry name" value="COX1"/>
    <property type="match status" value="1"/>
</dbReference>
<dbReference type="EMBL" id="CP012176">
    <property type="protein sequence ID" value="AKV82603.1"/>
    <property type="molecule type" value="Genomic_DNA"/>
</dbReference>
<dbReference type="Proteomes" id="UP000062475">
    <property type="component" value="Chromosome"/>
</dbReference>
<feature type="transmembrane region" description="Helical" evidence="2">
    <location>
        <begin position="293"/>
        <end position="311"/>
    </location>
</feature>
<evidence type="ECO:0000313" key="12">
    <source>
        <dbReference type="Proteomes" id="UP000061362"/>
    </source>
</evidence>
<feature type="transmembrane region" description="Helical" evidence="2">
    <location>
        <begin position="471"/>
        <end position="501"/>
    </location>
</feature>
<sequence>MASKEEVRRQDREKLLEWARQYQEVQEREARRNIFMKVLYSEDYKTMAIKLIFAGLVFLFIGGAFALFIRGQAGLSSEGVPVVLDPSYYFQAMTNHVMDMIFGAVFNVVFAVSFYMIPAMNGSRLIKWPKLANAGFWISIIALFMMNFGGVENQYLFTFLNPLKASPTWYIGYGMMVVGEWMEMASVLGTSFQGRVPGRLVPTAIGFIVMDMIMMALANISVFIADMWSLFSPIGGLNIYLFGIPNAEVWKGLFWFADHPLVYFAPYALTGAIVAITPLYARRPMYSVRFTRWLIPVLFVLGSSVYVHHIVDDPWPLILRDIFAQTSTALIAVPFAALWLLFFITLGDPRKLKWDPGFAFIFAAAVWNIIGGIQAEPTNPTPSLDPTIHNTGWIFGHFHIMLAIYSVGGLLGALYVVGPDLFGKNWYSTKLGWLHFWGWQAGMGLFAIASSEGGFFGLIRREVAWAGFYEVYYQLLLIGGWLAGFATIIFAYNLILTLLYGEKVPKTDIPMWAVQTVAMERYAMRREGYKEEEMPVALPADGMIRLEENSGISNGTPVGAKALDNNSLDVSKGSPSKGLTDPGKS</sequence>
<evidence type="ECO:0000313" key="5">
    <source>
        <dbReference type="EMBL" id="AKV73620.1"/>
    </source>
</evidence>
<dbReference type="InterPro" id="IPR000883">
    <property type="entry name" value="Cyt_C_Oxase_1"/>
</dbReference>
<gene>
    <name evidence="4" type="ORF">HA72_0485</name>
    <name evidence="5" type="ORF">MsedA_0499</name>
    <name evidence="6" type="ORF">MsedB_0499</name>
    <name evidence="7" type="ORF">MsedC_0498</name>
    <name evidence="8" type="ORF">MsedD_0499</name>
    <name evidence="9" type="ORF">MsedE_0499</name>
</gene>
<dbReference type="GO" id="GO:0016020">
    <property type="term" value="C:membrane"/>
    <property type="evidence" value="ECO:0007669"/>
    <property type="project" value="InterPro"/>
</dbReference>
<dbReference type="Proteomes" id="UP000062398">
    <property type="component" value="Chromosome"/>
</dbReference>
<evidence type="ECO:0000313" key="13">
    <source>
        <dbReference type="Proteomes" id="UP000062398"/>
    </source>
</evidence>
<evidence type="ECO:0000313" key="7">
    <source>
        <dbReference type="EMBL" id="AKV78110.1"/>
    </source>
</evidence>
<feature type="region of interest" description="Disordered" evidence="1">
    <location>
        <begin position="548"/>
        <end position="585"/>
    </location>
</feature>
<name>A0A088E2K0_9CREN</name>
<dbReference type="PRINTS" id="PR01165">
    <property type="entry name" value="CYCOXIDASEI"/>
</dbReference>
<dbReference type="Pfam" id="PF00115">
    <property type="entry name" value="COX1"/>
    <property type="match status" value="1"/>
</dbReference>
<dbReference type="PANTHER" id="PTHR10422">
    <property type="entry name" value="CYTOCHROME C OXIDASE SUBUNIT 1"/>
    <property type="match status" value="1"/>
</dbReference>
<dbReference type="Proteomes" id="UP000068832">
    <property type="component" value="Chromosome"/>
</dbReference>
<feature type="transmembrane region" description="Helical" evidence="2">
    <location>
        <begin position="100"/>
        <end position="119"/>
    </location>
</feature>
<evidence type="ECO:0000313" key="9">
    <source>
        <dbReference type="EMBL" id="AKV82603.1"/>
    </source>
</evidence>
<dbReference type="PANTHER" id="PTHR10422:SF18">
    <property type="entry name" value="CYTOCHROME C OXIDASE SUBUNIT 1"/>
    <property type="match status" value="1"/>
</dbReference>
<evidence type="ECO:0000313" key="15">
    <source>
        <dbReference type="Proteomes" id="UP000068832"/>
    </source>
</evidence>
<feature type="transmembrane region" description="Helical" evidence="2">
    <location>
        <begin position="204"/>
        <end position="225"/>
    </location>
</feature>
<keyword evidence="2" id="KW-1133">Transmembrane helix</keyword>
<evidence type="ECO:0000313" key="6">
    <source>
        <dbReference type="EMBL" id="AKV75861.1"/>
    </source>
</evidence>
<reference evidence="4 10" key="1">
    <citation type="journal article" date="2014" name="J. Bacteriol.">
        <title>Role of an Archaeal PitA Transporter in the Copper and Arsenic Resistance of Metallosphaera sedula, an Extreme Thermoacidophile.</title>
        <authorList>
            <person name="McCarthy S."/>
            <person name="Ai C."/>
            <person name="Wheaton G."/>
            <person name="Tevatia R."/>
            <person name="Eckrich V."/>
            <person name="Kelly R."/>
            <person name="Blum P."/>
        </authorList>
    </citation>
    <scope>NUCLEOTIDE SEQUENCE [LARGE SCALE GENOMIC DNA]</scope>
    <source>
        <strain evidence="4 10">CuR1</strain>
    </source>
</reference>
<dbReference type="InterPro" id="IPR023616">
    <property type="entry name" value="Cyt_c_oxase-like_su1_dom"/>
</dbReference>
<feature type="transmembrane region" description="Helical" evidence="2">
    <location>
        <begin position="47"/>
        <end position="69"/>
    </location>
</feature>
<dbReference type="GO" id="GO:0022904">
    <property type="term" value="P:respiratory electron transport chain"/>
    <property type="evidence" value="ECO:0007669"/>
    <property type="project" value="TreeGrafter"/>
</dbReference>
<dbReference type="EMBL" id="CP012175">
    <property type="protein sequence ID" value="AKV80355.1"/>
    <property type="molecule type" value="Genomic_DNA"/>
</dbReference>
<evidence type="ECO:0000313" key="8">
    <source>
        <dbReference type="EMBL" id="AKV80355.1"/>
    </source>
</evidence>
<evidence type="ECO:0000256" key="2">
    <source>
        <dbReference type="SAM" id="Phobius"/>
    </source>
</evidence>
<dbReference type="EMBL" id="CP012173">
    <property type="protein sequence ID" value="AKV75861.1"/>
    <property type="molecule type" value="Genomic_DNA"/>
</dbReference>
<keyword evidence="2" id="KW-0812">Transmembrane</keyword>
<feature type="transmembrane region" description="Helical" evidence="2">
    <location>
        <begin position="170"/>
        <end position="192"/>
    </location>
</feature>
<keyword evidence="2" id="KW-0472">Membrane</keyword>
<evidence type="ECO:0000313" key="10">
    <source>
        <dbReference type="Proteomes" id="UP000029084"/>
    </source>
</evidence>
<dbReference type="AlphaFoldDB" id="A0A088E2K0"/>
<evidence type="ECO:0000313" key="11">
    <source>
        <dbReference type="Proteomes" id="UP000056255"/>
    </source>
</evidence>
<evidence type="ECO:0000313" key="4">
    <source>
        <dbReference type="EMBL" id="AIM26649.1"/>
    </source>
</evidence>
<dbReference type="OMA" id="PMHYLGV"/>
<dbReference type="PATRIC" id="fig|43687.5.peg.499"/>
<proteinExistence type="predicted"/>
<dbReference type="EMBL" id="CP012172">
    <property type="protein sequence ID" value="AKV73620.1"/>
    <property type="molecule type" value="Genomic_DNA"/>
</dbReference>
<dbReference type="SUPFAM" id="SSF81442">
    <property type="entry name" value="Cytochrome c oxidase subunit I-like"/>
    <property type="match status" value="1"/>
</dbReference>
<feature type="transmembrane region" description="Helical" evidence="2">
    <location>
        <begin position="131"/>
        <end position="150"/>
    </location>
</feature>
<feature type="transmembrane region" description="Helical" evidence="2">
    <location>
        <begin position="437"/>
        <end position="459"/>
    </location>
</feature>
<dbReference type="RefSeq" id="WP_012020450.1">
    <property type="nucleotide sequence ID" value="NZ_CP012172.1"/>
</dbReference>
<dbReference type="GO" id="GO:0009060">
    <property type="term" value="P:aerobic respiration"/>
    <property type="evidence" value="ECO:0007669"/>
    <property type="project" value="InterPro"/>
</dbReference>
<dbReference type="GO" id="GO:0020037">
    <property type="term" value="F:heme binding"/>
    <property type="evidence" value="ECO:0007669"/>
    <property type="project" value="InterPro"/>
</dbReference>
<dbReference type="Proteomes" id="UP000056255">
    <property type="component" value="Chromosome"/>
</dbReference>
<feature type="domain" description="Cytochrome oxidase subunit I profile" evidence="3">
    <location>
        <begin position="29"/>
        <end position="503"/>
    </location>
</feature>
<dbReference type="EMBL" id="CP008822">
    <property type="protein sequence ID" value="AIM26649.1"/>
    <property type="molecule type" value="Genomic_DNA"/>
</dbReference>